<comment type="similarity">
    <text evidence="1">Belongs to the P-Pant transferase superfamily. Gsp/Sfp/HetI/AcpT family.</text>
</comment>
<sequence length="226" mass="25262">MNNSTLIFSSIIDKQSQMAEELAADFSNPEDYLQSSKKDGVLARALGRKIISSQTNTQSEDWTFSREVSGKPLALFCGASSGVYISISHSANYIAVAITKAGAIGIDIEHHKDFQNIQPVSELAFGHLEQREVIQKGADRFYEIWTAREAFAKATGRGLEQAANRQDQFPLPLSRGKLCPNTFSEAQSENWYFGIDYPRTSLPCTIAVQVQDCKQRSLEWQQENFI</sequence>
<accession>A0ABV0BL24</accession>
<dbReference type="RefSeq" id="WP_346336914.1">
    <property type="nucleotide sequence ID" value="NZ_JBBYXI010000002.1"/>
</dbReference>
<dbReference type="Proteomes" id="UP001418637">
    <property type="component" value="Unassembled WGS sequence"/>
</dbReference>
<dbReference type="SUPFAM" id="SSF56214">
    <property type="entry name" value="4'-phosphopantetheinyl transferase"/>
    <property type="match status" value="2"/>
</dbReference>
<reference evidence="4 5" key="1">
    <citation type="submission" date="2024-04" db="EMBL/GenBank/DDBJ databases">
        <title>A novel species isolated from cricket.</title>
        <authorList>
            <person name="Wang H.-C."/>
        </authorList>
    </citation>
    <scope>NUCLEOTIDE SEQUENCE [LARGE SCALE GENOMIC DNA]</scope>
    <source>
        <strain evidence="4 5">WL0021</strain>
    </source>
</reference>
<comment type="caution">
    <text evidence="4">The sequence shown here is derived from an EMBL/GenBank/DDBJ whole genome shotgun (WGS) entry which is preliminary data.</text>
</comment>
<organism evidence="4 5">
    <name type="scientific">Hohaiivirga grylli</name>
    <dbReference type="NCBI Taxonomy" id="3133970"/>
    <lineage>
        <taxon>Bacteria</taxon>
        <taxon>Pseudomonadati</taxon>
        <taxon>Pseudomonadota</taxon>
        <taxon>Alphaproteobacteria</taxon>
        <taxon>Hyphomicrobiales</taxon>
        <taxon>Methylobacteriaceae</taxon>
        <taxon>Hohaiivirga</taxon>
    </lineage>
</organism>
<proteinExistence type="inferred from homology"/>
<dbReference type="InterPro" id="IPR008278">
    <property type="entry name" value="4-PPantetheinyl_Trfase_dom"/>
</dbReference>
<keyword evidence="2 4" id="KW-0808">Transferase</keyword>
<dbReference type="PANTHER" id="PTHR12215">
    <property type="entry name" value="PHOSPHOPANTETHEINE TRANSFERASE"/>
    <property type="match status" value="1"/>
</dbReference>
<feature type="domain" description="4'-phosphopantetheinyl transferase" evidence="3">
    <location>
        <begin position="103"/>
        <end position="206"/>
    </location>
</feature>
<dbReference type="Gene3D" id="3.90.470.20">
    <property type="entry name" value="4'-phosphopantetheinyl transferase domain"/>
    <property type="match status" value="2"/>
</dbReference>
<evidence type="ECO:0000256" key="2">
    <source>
        <dbReference type="ARBA" id="ARBA00022679"/>
    </source>
</evidence>
<protein>
    <submittedName>
        <fullName evidence="4">4'-phosphopantetheinyl transferase superfamily protein</fullName>
    </submittedName>
</protein>
<evidence type="ECO:0000313" key="4">
    <source>
        <dbReference type="EMBL" id="MEN3930891.1"/>
    </source>
</evidence>
<dbReference type="Pfam" id="PF01648">
    <property type="entry name" value="ACPS"/>
    <property type="match status" value="1"/>
</dbReference>
<dbReference type="GO" id="GO:0016740">
    <property type="term" value="F:transferase activity"/>
    <property type="evidence" value="ECO:0007669"/>
    <property type="project" value="UniProtKB-KW"/>
</dbReference>
<name>A0ABV0BL24_9HYPH</name>
<keyword evidence="5" id="KW-1185">Reference proteome</keyword>
<dbReference type="PANTHER" id="PTHR12215:SF10">
    <property type="entry name" value="L-AMINOADIPATE-SEMIALDEHYDE DEHYDROGENASE-PHOSPHOPANTETHEINYL TRANSFERASE"/>
    <property type="match status" value="1"/>
</dbReference>
<dbReference type="InterPro" id="IPR037143">
    <property type="entry name" value="4-PPantetheinyl_Trfase_dom_sf"/>
</dbReference>
<dbReference type="InterPro" id="IPR050559">
    <property type="entry name" value="P-Pant_transferase_sf"/>
</dbReference>
<gene>
    <name evidence="4" type="ORF">WJT86_07450</name>
</gene>
<dbReference type="EMBL" id="JBBYXI010000002">
    <property type="protein sequence ID" value="MEN3930891.1"/>
    <property type="molecule type" value="Genomic_DNA"/>
</dbReference>
<evidence type="ECO:0000259" key="3">
    <source>
        <dbReference type="Pfam" id="PF01648"/>
    </source>
</evidence>
<evidence type="ECO:0000313" key="5">
    <source>
        <dbReference type="Proteomes" id="UP001418637"/>
    </source>
</evidence>
<evidence type="ECO:0000256" key="1">
    <source>
        <dbReference type="ARBA" id="ARBA00010990"/>
    </source>
</evidence>